<dbReference type="AlphaFoldDB" id="A0A4R7ST08"/>
<sequence length="76" mass="8201">MGNPIPMHNPLAYNNIGQKIPKWGKIEILPHPHPEPPKSMGVPIPEGPCHPAPGMPDSSYPPSVGLSKEIISKRPP</sequence>
<comment type="caution">
    <text evidence="2">The sequence shown here is derived from an EMBL/GenBank/DDBJ whole genome shotgun (WGS) entry which is preliminary data.</text>
</comment>
<keyword evidence="3" id="KW-1185">Reference proteome</keyword>
<organism evidence="2 3">
    <name type="scientific">Prosthecobacter fusiformis</name>
    <dbReference type="NCBI Taxonomy" id="48464"/>
    <lineage>
        <taxon>Bacteria</taxon>
        <taxon>Pseudomonadati</taxon>
        <taxon>Verrucomicrobiota</taxon>
        <taxon>Verrucomicrobiia</taxon>
        <taxon>Verrucomicrobiales</taxon>
        <taxon>Verrucomicrobiaceae</taxon>
        <taxon>Prosthecobacter</taxon>
    </lineage>
</organism>
<feature type="compositionally biased region" description="Pro residues" evidence="1">
    <location>
        <begin position="45"/>
        <end position="54"/>
    </location>
</feature>
<evidence type="ECO:0000256" key="1">
    <source>
        <dbReference type="SAM" id="MobiDB-lite"/>
    </source>
</evidence>
<dbReference type="EMBL" id="SOCA01000001">
    <property type="protein sequence ID" value="TDU81358.1"/>
    <property type="molecule type" value="Genomic_DNA"/>
</dbReference>
<feature type="region of interest" description="Disordered" evidence="1">
    <location>
        <begin position="27"/>
        <end position="76"/>
    </location>
</feature>
<proteinExistence type="predicted"/>
<feature type="compositionally biased region" description="Basic and acidic residues" evidence="1">
    <location>
        <begin position="27"/>
        <end position="36"/>
    </location>
</feature>
<gene>
    <name evidence="2" type="ORF">EI77_00663</name>
</gene>
<reference evidence="2 3" key="1">
    <citation type="submission" date="2019-03" db="EMBL/GenBank/DDBJ databases">
        <title>Genomic Encyclopedia of Archaeal and Bacterial Type Strains, Phase II (KMG-II): from individual species to whole genera.</title>
        <authorList>
            <person name="Goeker M."/>
        </authorList>
    </citation>
    <scope>NUCLEOTIDE SEQUENCE [LARGE SCALE GENOMIC DNA]</scope>
    <source>
        <strain evidence="2 3">ATCC 25309</strain>
    </source>
</reference>
<protein>
    <submittedName>
        <fullName evidence="2">Uncharacterized protein</fullName>
    </submittedName>
</protein>
<accession>A0A4R7ST08</accession>
<name>A0A4R7ST08_9BACT</name>
<evidence type="ECO:0000313" key="3">
    <source>
        <dbReference type="Proteomes" id="UP000295662"/>
    </source>
</evidence>
<evidence type="ECO:0000313" key="2">
    <source>
        <dbReference type="EMBL" id="TDU81358.1"/>
    </source>
</evidence>
<dbReference type="Proteomes" id="UP000295662">
    <property type="component" value="Unassembled WGS sequence"/>
</dbReference>